<dbReference type="NCBIfam" id="NF047389">
    <property type="entry name" value="ATPase_Sll1717"/>
    <property type="match status" value="1"/>
</dbReference>
<accession>A0ABW0QT16</accession>
<evidence type="ECO:0000313" key="2">
    <source>
        <dbReference type="Proteomes" id="UP001596108"/>
    </source>
</evidence>
<dbReference type="SUPFAM" id="SSF52540">
    <property type="entry name" value="P-loop containing nucleoside triphosphate hydrolases"/>
    <property type="match status" value="1"/>
</dbReference>
<dbReference type="SUPFAM" id="SSF52309">
    <property type="entry name" value="N-(deoxy)ribosyltransferase-like"/>
    <property type="match status" value="1"/>
</dbReference>
<comment type="caution">
    <text evidence="1">The sequence shown here is derived from an EMBL/GenBank/DDBJ whole genome shotgun (WGS) entry which is preliminary data.</text>
</comment>
<dbReference type="Gene3D" id="3.40.50.450">
    <property type="match status" value="1"/>
</dbReference>
<protein>
    <submittedName>
        <fullName evidence="1">P-loop ATPase, Sll1717 family</fullName>
    </submittedName>
</protein>
<dbReference type="InterPro" id="IPR059206">
    <property type="entry name" value="Sll1717-like"/>
</dbReference>
<gene>
    <name evidence="1" type="ORF">ACFPQ4_01450</name>
</gene>
<organism evidence="1 2">
    <name type="scientific">Cohnella yongneupensis</name>
    <dbReference type="NCBI Taxonomy" id="425006"/>
    <lineage>
        <taxon>Bacteria</taxon>
        <taxon>Bacillati</taxon>
        <taxon>Bacillota</taxon>
        <taxon>Bacilli</taxon>
        <taxon>Bacillales</taxon>
        <taxon>Paenibacillaceae</taxon>
        <taxon>Cohnella</taxon>
    </lineage>
</organism>
<proteinExistence type="predicted"/>
<dbReference type="InterPro" id="IPR027417">
    <property type="entry name" value="P-loop_NTPase"/>
</dbReference>
<dbReference type="Proteomes" id="UP001596108">
    <property type="component" value="Unassembled WGS sequence"/>
</dbReference>
<evidence type="ECO:0000313" key="1">
    <source>
        <dbReference type="EMBL" id="MFC5528126.1"/>
    </source>
</evidence>
<sequence>MTVVTGFYAYPSHPSDLNETVKTFIEKVNSSGIVKITSWKDLQINGTFIIDNILEAIDSADLFICDLTYLNNNVLFELGFAIAKNKKVWITLDPNIDIAKRDYEKLRILTTIGYSPYSNYQTLHDQFYKDQPYENLSKTILSQTNSGSIEGGKLLFLKSPIDSDASLALSVRLKESPIGLVIDDPKEISTQPLSWYIRYLTDAFGVIVHFASDKHTESSIINAKYSLISGLSRAMNKPLIMLAHEPFNSPIDYRDTLKIHSTSKQCLEHLINWIEPLNESFRQKQTKYDTHLKNKKALTDLQSLFIGEPIAEHESDSLTDYFFETREYSEALNSQQTLFVGRKGTGKTANFYKIADELSQDKRNYVCVIQPVGHEIEGVLNMLKQGLPNSEKGYLVESIWKYLIYTELAKSVYASIKSRPSHIMSTADENDFVSFVKKNEKMINADFTLRLENAVTHLYNLTEYKSIESHRIRVSEILHDNMINQLRGKLGQILENKNKVCILIDNLDASWNPRNDLNELCLLLFGLLNVLKKITDEFTKADYRYKKVNLSLIAFLRSDIFNQILAFANERDKIQHSKLVWQDAEQLFRIIENRIEFSVEGITSPQELWENYFCSHIVGKPLKAYVSSLILPRPRDIIFLFRGAIHEAVNRGHTKVEEEDFLSAELKYSQYALESLLPEIGNRLDDLESILYEFAGATEIISMDEVENILKGKGITNTAEVIDILCELTFLGLETNPNVFEFISEHRSKKIVFRLAEKTVHQSQTKVQRFKIHNAFHAYLDIN</sequence>
<dbReference type="EMBL" id="JBHSNC010000005">
    <property type="protein sequence ID" value="MFC5528126.1"/>
    <property type="molecule type" value="Genomic_DNA"/>
</dbReference>
<name>A0ABW0QT16_9BACL</name>
<keyword evidence="2" id="KW-1185">Reference proteome</keyword>
<reference evidence="2" key="1">
    <citation type="journal article" date="2019" name="Int. J. Syst. Evol. Microbiol.">
        <title>The Global Catalogue of Microorganisms (GCM) 10K type strain sequencing project: providing services to taxonomists for standard genome sequencing and annotation.</title>
        <authorList>
            <consortium name="The Broad Institute Genomics Platform"/>
            <consortium name="The Broad Institute Genome Sequencing Center for Infectious Disease"/>
            <person name="Wu L."/>
            <person name="Ma J."/>
        </authorList>
    </citation>
    <scope>NUCLEOTIDE SEQUENCE [LARGE SCALE GENOMIC DNA]</scope>
    <source>
        <strain evidence="2">CGMCC 1.18578</strain>
    </source>
</reference>
<dbReference type="RefSeq" id="WP_378109937.1">
    <property type="nucleotide sequence ID" value="NZ_JBHSNC010000005.1"/>
</dbReference>